<dbReference type="InterPro" id="IPR017853">
    <property type="entry name" value="GH"/>
</dbReference>
<dbReference type="AlphaFoldDB" id="A0A9Q9AWA6"/>
<feature type="domain" description="GH18" evidence="10">
    <location>
        <begin position="33"/>
        <end position="324"/>
    </location>
</feature>
<dbReference type="GO" id="GO:0008843">
    <property type="term" value="F:endochitinase activity"/>
    <property type="evidence" value="ECO:0007669"/>
    <property type="project" value="UniProtKB-EC"/>
</dbReference>
<keyword evidence="2 7" id="KW-0378">Hydrolase</keyword>
<evidence type="ECO:0000313" key="12">
    <source>
        <dbReference type="Proteomes" id="UP001056384"/>
    </source>
</evidence>
<protein>
    <submittedName>
        <fullName evidence="11">Glycoside hydrolase family 18, catalytic domain, glycosyl hydrolase family 18 (GH18) active</fullName>
    </submittedName>
</protein>
<proteinExistence type="inferred from homology"/>
<dbReference type="InterPro" id="IPR001579">
    <property type="entry name" value="Glyco_hydro_18_chit_AS"/>
</dbReference>
<evidence type="ECO:0000256" key="1">
    <source>
        <dbReference type="ARBA" id="ARBA00000822"/>
    </source>
</evidence>
<keyword evidence="5 7" id="KW-0326">Glycosidase</keyword>
<feature type="signal peptide" evidence="9">
    <location>
        <begin position="1"/>
        <end position="16"/>
    </location>
</feature>
<gene>
    <name evidence="11" type="ORF">Slin15195_G065970</name>
</gene>
<evidence type="ECO:0000256" key="4">
    <source>
        <dbReference type="ARBA" id="ARBA00023277"/>
    </source>
</evidence>
<dbReference type="GO" id="GO:0000272">
    <property type="term" value="P:polysaccharide catabolic process"/>
    <property type="evidence" value="ECO:0007669"/>
    <property type="project" value="UniProtKB-KW"/>
</dbReference>
<dbReference type="EMBL" id="CP099422">
    <property type="protein sequence ID" value="USW53278.1"/>
    <property type="molecule type" value="Genomic_DNA"/>
</dbReference>
<evidence type="ECO:0000256" key="9">
    <source>
        <dbReference type="SAM" id="SignalP"/>
    </source>
</evidence>
<comment type="catalytic activity">
    <reaction evidence="1">
        <text>Random endo-hydrolysis of N-acetyl-beta-D-glucosaminide (1-&gt;4)-beta-linkages in chitin and chitodextrins.</text>
        <dbReference type="EC" id="3.2.1.14"/>
    </reaction>
</comment>
<keyword evidence="6" id="KW-0624">Polysaccharide degradation</keyword>
<evidence type="ECO:0000256" key="6">
    <source>
        <dbReference type="ARBA" id="ARBA00023326"/>
    </source>
</evidence>
<keyword evidence="4" id="KW-0119">Carbohydrate metabolism</keyword>
<evidence type="ECO:0000256" key="7">
    <source>
        <dbReference type="RuleBase" id="RU000489"/>
    </source>
</evidence>
<evidence type="ECO:0000259" key="10">
    <source>
        <dbReference type="PROSITE" id="PS51910"/>
    </source>
</evidence>
<reference evidence="11" key="1">
    <citation type="submission" date="2022-06" db="EMBL/GenBank/DDBJ databases">
        <title>Complete genome sequences of two strains of the flax pathogen Septoria linicola.</title>
        <authorList>
            <person name="Lapalu N."/>
            <person name="Simon A."/>
            <person name="Demenou B."/>
            <person name="Paumier D."/>
            <person name="Guillot M.-P."/>
            <person name="Gout L."/>
            <person name="Valade R."/>
        </authorList>
    </citation>
    <scope>NUCLEOTIDE SEQUENCE</scope>
    <source>
        <strain evidence="11">SE15195</strain>
    </source>
</reference>
<dbReference type="SUPFAM" id="SSF51445">
    <property type="entry name" value="(Trans)glycosidases"/>
    <property type="match status" value="1"/>
</dbReference>
<dbReference type="Gene3D" id="3.20.20.80">
    <property type="entry name" value="Glycosidases"/>
    <property type="match status" value="1"/>
</dbReference>
<accession>A0A9Q9AWA6</accession>
<organism evidence="11 12">
    <name type="scientific">Septoria linicola</name>
    <dbReference type="NCBI Taxonomy" id="215465"/>
    <lineage>
        <taxon>Eukaryota</taxon>
        <taxon>Fungi</taxon>
        <taxon>Dikarya</taxon>
        <taxon>Ascomycota</taxon>
        <taxon>Pezizomycotina</taxon>
        <taxon>Dothideomycetes</taxon>
        <taxon>Dothideomycetidae</taxon>
        <taxon>Mycosphaerellales</taxon>
        <taxon>Mycosphaerellaceae</taxon>
        <taxon>Septoria</taxon>
    </lineage>
</organism>
<keyword evidence="12" id="KW-1185">Reference proteome</keyword>
<keyword evidence="3" id="KW-0146">Chitin degradation</keyword>
<evidence type="ECO:0000313" key="11">
    <source>
        <dbReference type="EMBL" id="USW53278.1"/>
    </source>
</evidence>
<dbReference type="GO" id="GO:0006032">
    <property type="term" value="P:chitin catabolic process"/>
    <property type="evidence" value="ECO:0007669"/>
    <property type="project" value="UniProtKB-KW"/>
</dbReference>
<name>A0A9Q9AWA6_9PEZI</name>
<keyword evidence="9" id="KW-0732">Signal</keyword>
<dbReference type="PROSITE" id="PS51910">
    <property type="entry name" value="GH18_2"/>
    <property type="match status" value="1"/>
</dbReference>
<dbReference type="PROSITE" id="PS01095">
    <property type="entry name" value="GH18_1"/>
    <property type="match status" value="1"/>
</dbReference>
<comment type="similarity">
    <text evidence="8">Belongs to the glycosyl hydrolase 18 family.</text>
</comment>
<feature type="chain" id="PRO_5040222223" evidence="9">
    <location>
        <begin position="17"/>
        <end position="408"/>
    </location>
</feature>
<dbReference type="Proteomes" id="UP001056384">
    <property type="component" value="Chromosome 5"/>
</dbReference>
<evidence type="ECO:0000256" key="2">
    <source>
        <dbReference type="ARBA" id="ARBA00022801"/>
    </source>
</evidence>
<evidence type="ECO:0000256" key="5">
    <source>
        <dbReference type="ARBA" id="ARBA00023295"/>
    </source>
</evidence>
<dbReference type="InterPro" id="IPR001223">
    <property type="entry name" value="Glyco_hydro18_cat"/>
</dbReference>
<evidence type="ECO:0000256" key="3">
    <source>
        <dbReference type="ARBA" id="ARBA00023024"/>
    </source>
</evidence>
<sequence length="408" mass="44903">MLFSAAILSLLGLAAALPSESSIAERAVPVNPPRNLAYVQTFRRVDGGNFSMLPLIQKPTQLTHLYISSLHINSDPKGMNINDNRPNDTIWNTMWSEVKQLQKSGVKVMYMMGGAAPGSYPRLCSGPSRTVINESYYMPLYYELKYRKLDGIDLDIEEKVSINCPYALLQRLNKDFGSNFILTMSPVASELQPSGYGLGGFSYKTLDYYARNSAKPNGKIVNWFNAQFYNGWGDAGTPNGYNAIVQNGYSADRVVLGTLTSQFNGGSGWKNITTIQKTVATLRANYGTKFGGLNAWEYWDAGRSDKLTEPYKWIGAIGNSLFLTKNVFTKRQSAAVSQDFNGTITKATSPWPQLTDRLLKLNGGFQRLATIQALNQTNGDITRALGILNAGDLLSGLSKVPSIPRLPI</sequence>
<dbReference type="Pfam" id="PF00704">
    <property type="entry name" value="Glyco_hydro_18"/>
    <property type="match status" value="1"/>
</dbReference>
<evidence type="ECO:0000256" key="8">
    <source>
        <dbReference type="RuleBase" id="RU004453"/>
    </source>
</evidence>